<evidence type="ECO:0008006" key="3">
    <source>
        <dbReference type="Google" id="ProtNLM"/>
    </source>
</evidence>
<dbReference type="SUPFAM" id="SSF53098">
    <property type="entry name" value="Ribonuclease H-like"/>
    <property type="match status" value="1"/>
</dbReference>
<dbReference type="InterPro" id="IPR036397">
    <property type="entry name" value="RNaseH_sf"/>
</dbReference>
<protein>
    <recommendedName>
        <fullName evidence="3">Transposase</fullName>
    </recommendedName>
</protein>
<name>A0ABZ2PXA4_9BURK</name>
<dbReference type="Proteomes" id="UP001493153">
    <property type="component" value="Chromosome"/>
</dbReference>
<accession>A0ABZ2PXA4</accession>
<evidence type="ECO:0000313" key="1">
    <source>
        <dbReference type="EMBL" id="WXK38346.1"/>
    </source>
</evidence>
<organism evidence="1 2">
    <name type="scientific">Mycetohabitans rhizoxinica</name>
    <dbReference type="NCBI Taxonomy" id="412963"/>
    <lineage>
        <taxon>Bacteria</taxon>
        <taxon>Pseudomonadati</taxon>
        <taxon>Pseudomonadota</taxon>
        <taxon>Betaproteobacteria</taxon>
        <taxon>Burkholderiales</taxon>
        <taxon>Burkholderiaceae</taxon>
        <taxon>Mycetohabitans</taxon>
    </lineage>
</organism>
<reference evidence="1 2" key="1">
    <citation type="submission" date="2020-09" db="EMBL/GenBank/DDBJ databases">
        <title>Genome sequences of Mycetohabitans spp.</title>
        <authorList>
            <person name="Carter M.E."/>
            <person name="Carpenter S.C.D."/>
            <person name="Bogdanove A.J."/>
        </authorList>
    </citation>
    <scope>NUCLEOTIDE SEQUENCE [LARGE SCALE GENOMIC DNA]</scope>
    <source>
        <strain evidence="1 2">B12</strain>
    </source>
</reference>
<keyword evidence="2" id="KW-1185">Reference proteome</keyword>
<gene>
    <name evidence="1" type="ORF">IHE29_03250</name>
</gene>
<dbReference type="RefSeq" id="WP_338911223.1">
    <property type="nucleotide sequence ID" value="NZ_CP062176.1"/>
</dbReference>
<evidence type="ECO:0000313" key="2">
    <source>
        <dbReference type="Proteomes" id="UP001493153"/>
    </source>
</evidence>
<sequence length="135" mass="15327">MRTLMKRVSVKALYCHPNTSWHFYCAWLCVPDGGGELGQPHKVLAHRVTIMLEVTHAVEALEEAFARYGQSEIINTNQGSQFTANAFIEAVLGRGIRVSMQSNKLARQCVVERGWRKITEKCPNNRGHFSRLLQE</sequence>
<dbReference type="EMBL" id="CP062176">
    <property type="protein sequence ID" value="WXK38346.1"/>
    <property type="molecule type" value="Genomic_DNA"/>
</dbReference>
<proteinExistence type="predicted"/>
<dbReference type="Gene3D" id="3.30.420.10">
    <property type="entry name" value="Ribonuclease H-like superfamily/Ribonuclease H"/>
    <property type="match status" value="1"/>
</dbReference>
<dbReference type="InterPro" id="IPR012337">
    <property type="entry name" value="RNaseH-like_sf"/>
</dbReference>